<comment type="pathway">
    <text evidence="1">Lipid metabolism.</text>
</comment>
<dbReference type="SUPFAM" id="SSF69593">
    <property type="entry name" value="Glycerol-3-phosphate (1)-acyltransferase"/>
    <property type="match status" value="1"/>
</dbReference>
<evidence type="ECO:0000256" key="2">
    <source>
        <dbReference type="ARBA" id="ARBA00022679"/>
    </source>
</evidence>
<evidence type="ECO:0000256" key="1">
    <source>
        <dbReference type="ARBA" id="ARBA00005189"/>
    </source>
</evidence>
<organism evidence="5 6">
    <name type="scientific">Caulobacter segnis</name>
    <dbReference type="NCBI Taxonomy" id="88688"/>
    <lineage>
        <taxon>Bacteria</taxon>
        <taxon>Pseudomonadati</taxon>
        <taxon>Pseudomonadota</taxon>
        <taxon>Alphaproteobacteria</taxon>
        <taxon>Caulobacterales</taxon>
        <taxon>Caulobacteraceae</taxon>
        <taxon>Caulobacter</taxon>
    </lineage>
</organism>
<keyword evidence="2 5" id="KW-0808">Transferase</keyword>
<feature type="domain" description="Phospholipid/glycerol acyltransferase" evidence="4">
    <location>
        <begin position="34"/>
        <end position="143"/>
    </location>
</feature>
<dbReference type="InterPro" id="IPR002123">
    <property type="entry name" value="Plipid/glycerol_acylTrfase"/>
</dbReference>
<proteinExistence type="predicted"/>
<name>A0A2W5WXR4_9CAUL</name>
<keyword evidence="3 5" id="KW-0012">Acyltransferase</keyword>
<protein>
    <submittedName>
        <fullName evidence="5">Acyltransferase</fullName>
    </submittedName>
</protein>
<dbReference type="Pfam" id="PF01553">
    <property type="entry name" value="Acyltransferase"/>
    <property type="match status" value="1"/>
</dbReference>
<comment type="caution">
    <text evidence="5">The sequence shown here is derived from an EMBL/GenBank/DDBJ whole genome shotgun (WGS) entry which is preliminary data.</text>
</comment>
<evidence type="ECO:0000313" key="6">
    <source>
        <dbReference type="Proteomes" id="UP000249393"/>
    </source>
</evidence>
<reference evidence="5 6" key="1">
    <citation type="submission" date="2017-08" db="EMBL/GenBank/DDBJ databases">
        <title>Infants hospitalized years apart are colonized by the same room-sourced microbial strains.</title>
        <authorList>
            <person name="Brooks B."/>
            <person name="Olm M.R."/>
            <person name="Firek B.A."/>
            <person name="Baker R."/>
            <person name="Thomas B.C."/>
            <person name="Morowitz M.J."/>
            <person name="Banfield J.F."/>
        </authorList>
    </citation>
    <scope>NUCLEOTIDE SEQUENCE [LARGE SCALE GENOMIC DNA]</scope>
    <source>
        <strain evidence="5">S2_003_000_R2_4</strain>
    </source>
</reference>
<evidence type="ECO:0000256" key="3">
    <source>
        <dbReference type="ARBA" id="ARBA00023315"/>
    </source>
</evidence>
<dbReference type="GO" id="GO:0003841">
    <property type="term" value="F:1-acylglycerol-3-phosphate O-acyltransferase activity"/>
    <property type="evidence" value="ECO:0007669"/>
    <property type="project" value="TreeGrafter"/>
</dbReference>
<dbReference type="RefSeq" id="WP_304279712.1">
    <property type="nucleotide sequence ID" value="NZ_QFQZ01000051.1"/>
</dbReference>
<dbReference type="Proteomes" id="UP000249393">
    <property type="component" value="Unassembled WGS sequence"/>
</dbReference>
<dbReference type="AlphaFoldDB" id="A0A2W5WXR4"/>
<dbReference type="EMBL" id="QFQZ01000051">
    <property type="protein sequence ID" value="PZR32884.1"/>
    <property type="molecule type" value="Genomic_DNA"/>
</dbReference>
<dbReference type="SMART" id="SM00563">
    <property type="entry name" value="PlsC"/>
    <property type="match status" value="1"/>
</dbReference>
<dbReference type="PANTHER" id="PTHR10434:SF9">
    <property type="entry name" value="PHOSPHOLIPID_GLYCEROL ACYLTRANSFERASE DOMAIN-CONTAINING PROTEIN"/>
    <property type="match status" value="1"/>
</dbReference>
<dbReference type="GO" id="GO:0006654">
    <property type="term" value="P:phosphatidic acid biosynthetic process"/>
    <property type="evidence" value="ECO:0007669"/>
    <property type="project" value="TreeGrafter"/>
</dbReference>
<accession>A0A2W5WXR4</accession>
<dbReference type="CDD" id="cd07988">
    <property type="entry name" value="LPLAT_ABO13168-like"/>
    <property type="match status" value="1"/>
</dbReference>
<gene>
    <name evidence="5" type="ORF">DI526_15215</name>
</gene>
<evidence type="ECO:0000313" key="5">
    <source>
        <dbReference type="EMBL" id="PZR32884.1"/>
    </source>
</evidence>
<sequence length="204" mass="23332">MNWLARVVKWALSAHFKLRGWRIEGAPPQTRKFVIIAAPHTSNWDFVYFVGAADALDLKLSFIGKASLFKPPFDQMMRDLGGIPLDRERSKDMVKAMVEEFARRDAFMLTIAPEGTRGKARQWKSGFYHIAKGAGVPMVLGMMDYRRKVVGLGPAIYPTGDYEADMRKIMSFYEHCTPRFPELATRFEDLVDSTPDRPERRLKA</sequence>
<evidence type="ECO:0000259" key="4">
    <source>
        <dbReference type="SMART" id="SM00563"/>
    </source>
</evidence>
<dbReference type="PANTHER" id="PTHR10434">
    <property type="entry name" value="1-ACYL-SN-GLYCEROL-3-PHOSPHATE ACYLTRANSFERASE"/>
    <property type="match status" value="1"/>
</dbReference>